<proteinExistence type="predicted"/>
<name>A0ABX6QJX5_9HYPH</name>
<sequence>MTKANSATESVISRKVLRLALFILLGIAVYSVGWYFAAEFIRKQIIAFMSGENPSAVVASCEDTTLGGYPFRFRLNCASVTIEDHYQGVSTSFGALRAAAQVYAPGHIIWELDGPSVTRSSLGFTSTVDWSSLQSSLVLATEGVDRSSVEVKDVTATVTAPASPGPVRLTAPHFESHVRRQEGNLDFASLIRDAQITLGSPDAGNLLELPPLSSSIDVTLTGKGALLDPREAPKQSLYGTTGQIRRFVTDLGEGRVMTISGPIAVGEDGLVSGQLNIEIEGLEGWATTAKQLYPEQGETIDDAMKVLAILFGGQNNGNAQLTIREGRVSLGLIPLGRLPPL</sequence>
<evidence type="ECO:0000313" key="3">
    <source>
        <dbReference type="Proteomes" id="UP000308530"/>
    </source>
</evidence>
<dbReference type="Proteomes" id="UP000308530">
    <property type="component" value="Chromosome"/>
</dbReference>
<protein>
    <submittedName>
        <fullName evidence="2">DUF2125 domain-containing protein</fullName>
    </submittedName>
</protein>
<dbReference type="RefSeq" id="WP_138287322.1">
    <property type="nucleotide sequence ID" value="NZ_CP058350.1"/>
</dbReference>
<reference evidence="2 3" key="1">
    <citation type="submission" date="2020-06" db="EMBL/GenBank/DDBJ databases">
        <title>Genome sequence of Rhizobium sp strain ADMK78.</title>
        <authorList>
            <person name="Rahi P."/>
        </authorList>
    </citation>
    <scope>NUCLEOTIDE SEQUENCE [LARGE SCALE GENOMIC DNA]</scope>
    <source>
        <strain evidence="2 3">ADMK78</strain>
    </source>
</reference>
<dbReference type="Pfam" id="PF09898">
    <property type="entry name" value="DUF2125"/>
    <property type="match status" value="1"/>
</dbReference>
<evidence type="ECO:0000313" key="2">
    <source>
        <dbReference type="EMBL" id="QLF68587.1"/>
    </source>
</evidence>
<keyword evidence="1" id="KW-0812">Transmembrane</keyword>
<keyword evidence="1" id="KW-1133">Transmembrane helix</keyword>
<keyword evidence="3" id="KW-1185">Reference proteome</keyword>
<gene>
    <name evidence="2" type="ORF">FE840_002935</name>
</gene>
<organism evidence="2 3">
    <name type="scientific">Peteryoungia desertarenae</name>
    <dbReference type="NCBI Taxonomy" id="1813451"/>
    <lineage>
        <taxon>Bacteria</taxon>
        <taxon>Pseudomonadati</taxon>
        <taxon>Pseudomonadota</taxon>
        <taxon>Alphaproteobacteria</taxon>
        <taxon>Hyphomicrobiales</taxon>
        <taxon>Rhizobiaceae</taxon>
        <taxon>Peteryoungia</taxon>
    </lineage>
</organism>
<feature type="transmembrane region" description="Helical" evidence="1">
    <location>
        <begin position="16"/>
        <end position="37"/>
    </location>
</feature>
<accession>A0ABX6QJX5</accession>
<dbReference type="InterPro" id="IPR018666">
    <property type="entry name" value="DUF2125"/>
</dbReference>
<dbReference type="EMBL" id="CP058350">
    <property type="protein sequence ID" value="QLF68587.1"/>
    <property type="molecule type" value="Genomic_DNA"/>
</dbReference>
<evidence type="ECO:0000256" key="1">
    <source>
        <dbReference type="SAM" id="Phobius"/>
    </source>
</evidence>
<keyword evidence="1" id="KW-0472">Membrane</keyword>